<dbReference type="VEuPathDB" id="VectorBase:ACHR003373"/>
<dbReference type="AlphaFoldDB" id="A0A182JXZ1"/>
<reference evidence="9" key="2">
    <citation type="submission" date="2020-05" db="UniProtKB">
        <authorList>
            <consortium name="EnsemblMetazoa"/>
        </authorList>
    </citation>
    <scope>IDENTIFICATION</scope>
    <source>
        <strain evidence="9">ACHKN1017</strain>
    </source>
</reference>
<dbReference type="InterPro" id="IPR002181">
    <property type="entry name" value="Fibrinogen_a/b/g_C_dom"/>
</dbReference>
<reference evidence="10" key="1">
    <citation type="submission" date="2013-03" db="EMBL/GenBank/DDBJ databases">
        <title>The Genome Sequence of Anopheles christyi ACHKN1017.</title>
        <authorList>
            <consortium name="The Broad Institute Genomics Platform"/>
            <person name="Neafsey D.E."/>
            <person name="Besansky N."/>
            <person name="Walker B."/>
            <person name="Young S.K."/>
            <person name="Zeng Q."/>
            <person name="Gargeya S."/>
            <person name="Fitzgerald M."/>
            <person name="Haas B."/>
            <person name="Abouelleil A."/>
            <person name="Allen A.W."/>
            <person name="Alvarado L."/>
            <person name="Arachchi H.M."/>
            <person name="Berlin A.M."/>
            <person name="Chapman S.B."/>
            <person name="Gainer-Dewar J."/>
            <person name="Goldberg J."/>
            <person name="Griggs A."/>
            <person name="Gujja S."/>
            <person name="Hansen M."/>
            <person name="Howarth C."/>
            <person name="Imamovic A."/>
            <person name="Ireland A."/>
            <person name="Larimer J."/>
            <person name="McCowan C."/>
            <person name="Murphy C."/>
            <person name="Pearson M."/>
            <person name="Poon T.W."/>
            <person name="Priest M."/>
            <person name="Roberts A."/>
            <person name="Saif S."/>
            <person name="Shea T."/>
            <person name="Sisk P."/>
            <person name="Sykes S."/>
            <person name="Wortman J."/>
            <person name="Nusbaum C."/>
            <person name="Birren B."/>
        </authorList>
    </citation>
    <scope>NUCLEOTIDE SEQUENCE [LARGE SCALE GENOMIC DNA]</scope>
    <source>
        <strain evidence="10">ACHKN1017</strain>
    </source>
</reference>
<evidence type="ECO:0000256" key="2">
    <source>
        <dbReference type="ARBA" id="ARBA00022525"/>
    </source>
</evidence>
<evidence type="ECO:0000256" key="1">
    <source>
        <dbReference type="ARBA" id="ARBA00004613"/>
    </source>
</evidence>
<organism evidence="9 10">
    <name type="scientific">Anopheles christyi</name>
    <dbReference type="NCBI Taxonomy" id="43041"/>
    <lineage>
        <taxon>Eukaryota</taxon>
        <taxon>Metazoa</taxon>
        <taxon>Ecdysozoa</taxon>
        <taxon>Arthropoda</taxon>
        <taxon>Hexapoda</taxon>
        <taxon>Insecta</taxon>
        <taxon>Pterygota</taxon>
        <taxon>Neoptera</taxon>
        <taxon>Endopterygota</taxon>
        <taxon>Diptera</taxon>
        <taxon>Nematocera</taxon>
        <taxon>Culicoidea</taxon>
        <taxon>Culicidae</taxon>
        <taxon>Anophelinae</taxon>
        <taxon>Anopheles</taxon>
    </lineage>
</organism>
<evidence type="ECO:0000256" key="3">
    <source>
        <dbReference type="ARBA" id="ARBA00022729"/>
    </source>
</evidence>
<evidence type="ECO:0000256" key="4">
    <source>
        <dbReference type="ARBA" id="ARBA00023054"/>
    </source>
</evidence>
<dbReference type="GO" id="GO:0005576">
    <property type="term" value="C:extracellular region"/>
    <property type="evidence" value="ECO:0007669"/>
    <property type="project" value="UniProtKB-SubCell"/>
</dbReference>
<keyword evidence="3" id="KW-0732">Signal</keyword>
<keyword evidence="2" id="KW-0964">Secreted</keyword>
<comment type="subcellular location">
    <subcellularLocation>
        <location evidence="1">Secreted</location>
    </subcellularLocation>
</comment>
<accession>A0A182JXZ1</accession>
<evidence type="ECO:0000256" key="6">
    <source>
        <dbReference type="ARBA" id="ARBA00023180"/>
    </source>
</evidence>
<evidence type="ECO:0000256" key="7">
    <source>
        <dbReference type="SAM" id="MobiDB-lite"/>
    </source>
</evidence>
<name>A0A182JXZ1_9DIPT</name>
<dbReference type="Gene3D" id="3.90.215.10">
    <property type="entry name" value="Gamma Fibrinogen, chain A, domain 1"/>
    <property type="match status" value="2"/>
</dbReference>
<dbReference type="Proteomes" id="UP000075881">
    <property type="component" value="Unassembled WGS sequence"/>
</dbReference>
<proteinExistence type="predicted"/>
<dbReference type="Pfam" id="PF00147">
    <property type="entry name" value="Fibrinogen_C"/>
    <property type="match status" value="1"/>
</dbReference>
<keyword evidence="4" id="KW-0175">Coiled coil</keyword>
<dbReference type="STRING" id="43041.A0A182JXZ1"/>
<dbReference type="PROSITE" id="PS51406">
    <property type="entry name" value="FIBRINOGEN_C_2"/>
    <property type="match status" value="1"/>
</dbReference>
<dbReference type="PANTHER" id="PTHR47221">
    <property type="entry name" value="FIBRINOGEN ALPHA CHAIN"/>
    <property type="match status" value="1"/>
</dbReference>
<dbReference type="InterPro" id="IPR014716">
    <property type="entry name" value="Fibrinogen_a/b/g_C_1"/>
</dbReference>
<protein>
    <submittedName>
        <fullName evidence="9">Fibrinogen C-terminal domain-containing protein</fullName>
    </submittedName>
</protein>
<dbReference type="SUPFAM" id="SSF56496">
    <property type="entry name" value="Fibrinogen C-terminal domain-like"/>
    <property type="match status" value="1"/>
</dbReference>
<keyword evidence="6" id="KW-0325">Glycoprotein</keyword>
<dbReference type="InterPro" id="IPR036056">
    <property type="entry name" value="Fibrinogen-like_C"/>
</dbReference>
<keyword evidence="5" id="KW-1015">Disulfide bond</keyword>
<evidence type="ECO:0000259" key="8">
    <source>
        <dbReference type="PROSITE" id="PS51406"/>
    </source>
</evidence>
<keyword evidence="10" id="KW-1185">Reference proteome</keyword>
<sequence length="186" mass="21298">MLSQQKACANHEQMRKEIQMLARKECFHQYKYLIQTNDDEEPFMAYCEQIGFGGGWLVIQRHTNGSMNFYRNWDEYRNGFGNIVRYSELMVGSEAEQYFLKKVGAYSGTAGDSFSSHQGMKFSSLDRWVKLWQIRNGCPLSSPPSHHHKQSISGHHANMADKRTRINTGTGNGGMSYDFHRGTSAP</sequence>
<dbReference type="EnsemblMetazoa" id="ACHR003373-RA">
    <property type="protein sequence ID" value="ACHR003373-PA"/>
    <property type="gene ID" value="ACHR003373"/>
</dbReference>
<dbReference type="InterPro" id="IPR037579">
    <property type="entry name" value="FIB_ANG-like"/>
</dbReference>
<evidence type="ECO:0000313" key="10">
    <source>
        <dbReference type="Proteomes" id="UP000075881"/>
    </source>
</evidence>
<feature type="domain" description="Fibrinogen C-terminal" evidence="8">
    <location>
        <begin position="17"/>
        <end position="94"/>
    </location>
</feature>
<evidence type="ECO:0000256" key="5">
    <source>
        <dbReference type="ARBA" id="ARBA00023157"/>
    </source>
</evidence>
<evidence type="ECO:0000313" key="9">
    <source>
        <dbReference type="EnsemblMetazoa" id="ACHR003373-PA"/>
    </source>
</evidence>
<dbReference type="SMART" id="SM00186">
    <property type="entry name" value="FBG"/>
    <property type="match status" value="1"/>
</dbReference>
<feature type="region of interest" description="Disordered" evidence="7">
    <location>
        <begin position="140"/>
        <end position="186"/>
    </location>
</feature>
<dbReference type="PANTHER" id="PTHR47221:SF6">
    <property type="entry name" value="FIBRINOGEN ALPHA CHAIN"/>
    <property type="match status" value="1"/>
</dbReference>